<comment type="caution">
    <text evidence="6">The sequence shown here is derived from an EMBL/GenBank/DDBJ whole genome shotgun (WGS) entry which is preliminary data.</text>
</comment>
<sequence>MLHSSETNVNSLEKKSSFSIQLAAKTVPRSLRCIPLVLTTDYHLHNYEEKDFPNKEKLEDPSLYHYAIFSDNNEDMTLRKLDTLSPGLITFYNLTYSLDRRWHVLGLEYDPVPNQTEIENVAVVHYNGNYKPWLDLAIANYKSYRSRYVMVELNE</sequence>
<comment type="subcellular location">
    <subcellularLocation>
        <location evidence="5">Golgi apparatus membrane</location>
        <topology evidence="5">Single-pass type II membrane protein</topology>
    </subcellularLocation>
</comment>
<evidence type="ECO:0000256" key="4">
    <source>
        <dbReference type="ARBA" id="ARBA00022679"/>
    </source>
</evidence>
<keyword evidence="4" id="KW-0808">Transferase</keyword>
<dbReference type="Pfam" id="PF01501">
    <property type="entry name" value="Glyco_transf_8"/>
    <property type="match status" value="1"/>
</dbReference>
<evidence type="ECO:0000256" key="1">
    <source>
        <dbReference type="ARBA" id="ARBA00004877"/>
    </source>
</evidence>
<dbReference type="Proteomes" id="UP000826271">
    <property type="component" value="Unassembled WGS sequence"/>
</dbReference>
<dbReference type="GO" id="GO:0047262">
    <property type="term" value="F:polygalacturonate 4-alpha-galacturonosyltransferase activity"/>
    <property type="evidence" value="ECO:0007669"/>
    <property type="project" value="InterPro"/>
</dbReference>
<protein>
    <recommendedName>
        <fullName evidence="5">Hexosyltransferase</fullName>
        <ecNumber evidence="5">2.4.1.-</ecNumber>
    </recommendedName>
</protein>
<evidence type="ECO:0000313" key="7">
    <source>
        <dbReference type="Proteomes" id="UP000826271"/>
    </source>
</evidence>
<dbReference type="EC" id="2.4.1.-" evidence="5"/>
<evidence type="ECO:0000313" key="6">
    <source>
        <dbReference type="EMBL" id="KAG8372990.1"/>
    </source>
</evidence>
<keyword evidence="5" id="KW-0333">Golgi apparatus</keyword>
<reference evidence="6" key="1">
    <citation type="submission" date="2019-10" db="EMBL/GenBank/DDBJ databases">
        <authorList>
            <person name="Zhang R."/>
            <person name="Pan Y."/>
            <person name="Wang J."/>
            <person name="Ma R."/>
            <person name="Yu S."/>
        </authorList>
    </citation>
    <scope>NUCLEOTIDE SEQUENCE</scope>
    <source>
        <strain evidence="6">LA-IB0</strain>
        <tissue evidence="6">Leaf</tissue>
    </source>
</reference>
<dbReference type="Gene3D" id="3.90.550.10">
    <property type="entry name" value="Spore Coat Polysaccharide Biosynthesis Protein SpsA, Chain A"/>
    <property type="match status" value="1"/>
</dbReference>
<dbReference type="SUPFAM" id="SSF53448">
    <property type="entry name" value="Nucleotide-diphospho-sugar transferases"/>
    <property type="match status" value="1"/>
</dbReference>
<name>A0AAV6X1G5_9LAMI</name>
<dbReference type="AlphaFoldDB" id="A0AAV6X1G5"/>
<evidence type="ECO:0000256" key="2">
    <source>
        <dbReference type="ARBA" id="ARBA00006351"/>
    </source>
</evidence>
<comment type="similarity">
    <text evidence="2 5">Belongs to the glycosyltransferase 8 family.</text>
</comment>
<dbReference type="InterPro" id="IPR002495">
    <property type="entry name" value="Glyco_trans_8"/>
</dbReference>
<dbReference type="InterPro" id="IPR029993">
    <property type="entry name" value="GAUT"/>
</dbReference>
<dbReference type="PANTHER" id="PTHR32116:SF76">
    <property type="entry name" value="GALACTURONOSYLTRANSFERASE 3-RELATED"/>
    <property type="match status" value="1"/>
</dbReference>
<evidence type="ECO:0000256" key="3">
    <source>
        <dbReference type="ARBA" id="ARBA00022676"/>
    </source>
</evidence>
<dbReference type="EMBL" id="WHWC01000012">
    <property type="protein sequence ID" value="KAG8372990.1"/>
    <property type="molecule type" value="Genomic_DNA"/>
</dbReference>
<gene>
    <name evidence="6" type="ORF">BUALT_Bualt12G0124500</name>
</gene>
<dbReference type="PANTHER" id="PTHR32116">
    <property type="entry name" value="GALACTURONOSYLTRANSFERASE 4-RELATED"/>
    <property type="match status" value="1"/>
</dbReference>
<accession>A0AAV6X1G5</accession>
<dbReference type="GO" id="GO:0000139">
    <property type="term" value="C:Golgi membrane"/>
    <property type="evidence" value="ECO:0007669"/>
    <property type="project" value="UniProtKB-SubCell"/>
</dbReference>
<dbReference type="InterPro" id="IPR029044">
    <property type="entry name" value="Nucleotide-diphossugar_trans"/>
</dbReference>
<keyword evidence="7" id="KW-1185">Reference proteome</keyword>
<proteinExistence type="inferred from homology"/>
<dbReference type="GO" id="GO:0071555">
    <property type="term" value="P:cell wall organization"/>
    <property type="evidence" value="ECO:0007669"/>
    <property type="project" value="UniProtKB-KW"/>
</dbReference>
<keyword evidence="5" id="KW-0961">Cell wall biogenesis/degradation</keyword>
<keyword evidence="3 5" id="KW-0328">Glycosyltransferase</keyword>
<organism evidence="6 7">
    <name type="scientific">Buddleja alternifolia</name>
    <dbReference type="NCBI Taxonomy" id="168488"/>
    <lineage>
        <taxon>Eukaryota</taxon>
        <taxon>Viridiplantae</taxon>
        <taxon>Streptophyta</taxon>
        <taxon>Embryophyta</taxon>
        <taxon>Tracheophyta</taxon>
        <taxon>Spermatophyta</taxon>
        <taxon>Magnoliopsida</taxon>
        <taxon>eudicotyledons</taxon>
        <taxon>Gunneridae</taxon>
        <taxon>Pentapetalae</taxon>
        <taxon>asterids</taxon>
        <taxon>lamiids</taxon>
        <taxon>Lamiales</taxon>
        <taxon>Scrophulariaceae</taxon>
        <taxon>Buddlejeae</taxon>
        <taxon>Buddleja</taxon>
    </lineage>
</organism>
<comment type="pathway">
    <text evidence="1 5">Glycan metabolism; pectin biosynthesis.</text>
</comment>
<evidence type="ECO:0000256" key="5">
    <source>
        <dbReference type="RuleBase" id="RU362027"/>
    </source>
</evidence>